<protein>
    <submittedName>
        <fullName evidence="2">Putative secreted protein</fullName>
    </submittedName>
</protein>
<evidence type="ECO:0000256" key="1">
    <source>
        <dbReference type="SAM" id="Phobius"/>
    </source>
</evidence>
<evidence type="ECO:0000313" key="2">
    <source>
        <dbReference type="EMBL" id="MBW76907.1"/>
    </source>
</evidence>
<accession>A0A2M4DH75</accession>
<keyword evidence="1" id="KW-0812">Transmembrane</keyword>
<name>A0A2M4DH75_ANODA</name>
<feature type="transmembrane region" description="Helical" evidence="1">
    <location>
        <begin position="12"/>
        <end position="34"/>
    </location>
</feature>
<organism evidence="2">
    <name type="scientific">Anopheles darlingi</name>
    <name type="common">Mosquito</name>
    <dbReference type="NCBI Taxonomy" id="43151"/>
    <lineage>
        <taxon>Eukaryota</taxon>
        <taxon>Metazoa</taxon>
        <taxon>Ecdysozoa</taxon>
        <taxon>Arthropoda</taxon>
        <taxon>Hexapoda</taxon>
        <taxon>Insecta</taxon>
        <taxon>Pterygota</taxon>
        <taxon>Neoptera</taxon>
        <taxon>Endopterygota</taxon>
        <taxon>Diptera</taxon>
        <taxon>Nematocera</taxon>
        <taxon>Culicoidea</taxon>
        <taxon>Culicidae</taxon>
        <taxon>Anophelinae</taxon>
        <taxon>Anopheles</taxon>
    </lineage>
</organism>
<dbReference type="AlphaFoldDB" id="A0A2M4DH75"/>
<keyword evidence="1" id="KW-1133">Transmembrane helix</keyword>
<proteinExistence type="predicted"/>
<keyword evidence="1" id="KW-0472">Membrane</keyword>
<dbReference type="EMBL" id="GGFL01012729">
    <property type="protein sequence ID" value="MBW76907.1"/>
    <property type="molecule type" value="Transcribed_RNA"/>
</dbReference>
<reference evidence="2" key="1">
    <citation type="submission" date="2018-01" db="EMBL/GenBank/DDBJ databases">
        <title>An insight into the sialome of Amazonian anophelines.</title>
        <authorList>
            <person name="Ribeiro J.M."/>
            <person name="Scarpassa V."/>
            <person name="Calvo E."/>
        </authorList>
    </citation>
    <scope>NUCLEOTIDE SEQUENCE</scope>
</reference>
<sequence>MCCHFISTYYPYLSRCLSLSLSFSWFFFLCNCIIPPSPFLGEKLAKRKFVVLYSPSTAIRPEWRNPWRQAPVQCHYSQCRCICCVCVCVSPRIYVIMLDIKCCVCVPACVSTCVCRCMSCGNQ</sequence>